<dbReference type="STRING" id="551995.SAMN05192574_105214"/>
<evidence type="ECO:0000256" key="3">
    <source>
        <dbReference type="ARBA" id="ARBA00022729"/>
    </source>
</evidence>
<organism evidence="9 10">
    <name type="scientific">Mucilaginibacter gossypiicola</name>
    <dbReference type="NCBI Taxonomy" id="551995"/>
    <lineage>
        <taxon>Bacteria</taxon>
        <taxon>Pseudomonadati</taxon>
        <taxon>Bacteroidota</taxon>
        <taxon>Sphingobacteriia</taxon>
        <taxon>Sphingobacteriales</taxon>
        <taxon>Sphingobacteriaceae</taxon>
        <taxon>Mucilaginibacter</taxon>
    </lineage>
</organism>
<dbReference type="Pfam" id="PF14322">
    <property type="entry name" value="SusD-like_3"/>
    <property type="match status" value="1"/>
</dbReference>
<keyword evidence="5" id="KW-0998">Cell outer membrane</keyword>
<gene>
    <name evidence="9" type="ORF">SAMN05192574_105214</name>
</gene>
<dbReference type="GO" id="GO:0009279">
    <property type="term" value="C:cell outer membrane"/>
    <property type="evidence" value="ECO:0007669"/>
    <property type="project" value="UniProtKB-SubCell"/>
</dbReference>
<keyword evidence="6" id="KW-0812">Transmembrane</keyword>
<comment type="similarity">
    <text evidence="2">Belongs to the SusD family.</text>
</comment>
<evidence type="ECO:0000313" key="10">
    <source>
        <dbReference type="Proteomes" id="UP000198942"/>
    </source>
</evidence>
<dbReference type="InterPro" id="IPR011990">
    <property type="entry name" value="TPR-like_helical_dom_sf"/>
</dbReference>
<reference evidence="10" key="1">
    <citation type="submission" date="2016-10" db="EMBL/GenBank/DDBJ databases">
        <authorList>
            <person name="Varghese N."/>
            <person name="Submissions S."/>
        </authorList>
    </citation>
    <scope>NUCLEOTIDE SEQUENCE [LARGE SCALE GENOMIC DNA]</scope>
    <source>
        <strain evidence="10">Gh-48</strain>
    </source>
</reference>
<evidence type="ECO:0000313" key="9">
    <source>
        <dbReference type="EMBL" id="SEO07649.1"/>
    </source>
</evidence>
<evidence type="ECO:0000259" key="7">
    <source>
        <dbReference type="Pfam" id="PF07980"/>
    </source>
</evidence>
<evidence type="ECO:0000256" key="5">
    <source>
        <dbReference type="ARBA" id="ARBA00023237"/>
    </source>
</evidence>
<comment type="subcellular location">
    <subcellularLocation>
        <location evidence="1">Cell outer membrane</location>
    </subcellularLocation>
</comment>
<dbReference type="AlphaFoldDB" id="A0A1H8LRD1"/>
<sequence length="659" mass="74374">MNSNKINDNDIHQKQAGCRRLLALFTNKSYVLVVIAILVLACTSCKKSYLDVVPDNVATIDNAFTSKNEAEKYLVTLYAYLPRQSDPQYNPGLIAGDEIWMDFPALRFDDVILRIARGEQNTVAPRANYMEGTNGVPSMYKAIRDCNIFIENISNPAKVPDLGSDLRTRWIGEAQFLKAYYHFMLLRAYGPIPIIDKNLAVDAPIDQIRVKRQPVDAVVNYIAALLDTAAAKLPLTIANKTTELGRVTKPAALSLKARLLATAASPLFNGNPDYTSFKDRDGVILFNPAFNAEKWKKAADACKAAIDVCNDASIQLYTFPAQLVPLSPTTTAEMSTRNAASESWNSELIWGLTANNGTNFIQSISAGQYDPANATKAANNVQLGPTLKMVKLFYTKNGVPITEDKTLDFSKIATLRTATHDERFDIAENYQTARLNFDREPRFYASLGFDGGVWYMANSPSLSDENTWHLESKVGQYGATSATPITGYYMKKLLNWHFEWANYQFQNYAWPEIRLADLYLLYAEALNEYEGPTADVYDYVNRVRARAGLQTVQSAWTNFSSNSTKFTSKEGMRSIIQQERSIELAFEGQRYWDLLRWKKAGQELNGNITGWDIRQTSADLYYRETTFFSRHFIVPRDYLTPIMENDLLVNQNLVQNPNW</sequence>
<evidence type="ECO:0000256" key="4">
    <source>
        <dbReference type="ARBA" id="ARBA00023136"/>
    </source>
</evidence>
<dbReference type="Pfam" id="PF07980">
    <property type="entry name" value="SusD_RagB"/>
    <property type="match status" value="1"/>
</dbReference>
<protein>
    <submittedName>
        <fullName evidence="9">Starch-binding associating with outer membrane</fullName>
    </submittedName>
</protein>
<feature type="domain" description="SusD-like N-terminal" evidence="8">
    <location>
        <begin position="130"/>
        <end position="259"/>
    </location>
</feature>
<proteinExistence type="inferred from homology"/>
<dbReference type="OrthoDB" id="608091at2"/>
<keyword evidence="4 6" id="KW-0472">Membrane</keyword>
<name>A0A1H8LRD1_9SPHI</name>
<evidence type="ECO:0000259" key="8">
    <source>
        <dbReference type="Pfam" id="PF14322"/>
    </source>
</evidence>
<dbReference type="Proteomes" id="UP000198942">
    <property type="component" value="Unassembled WGS sequence"/>
</dbReference>
<feature type="domain" description="RagB/SusD" evidence="7">
    <location>
        <begin position="347"/>
        <end position="659"/>
    </location>
</feature>
<keyword evidence="10" id="KW-1185">Reference proteome</keyword>
<dbReference type="EMBL" id="FOCL01000005">
    <property type="protein sequence ID" value="SEO07649.1"/>
    <property type="molecule type" value="Genomic_DNA"/>
</dbReference>
<dbReference type="Gene3D" id="1.25.40.390">
    <property type="match status" value="1"/>
</dbReference>
<keyword evidence="6" id="KW-1133">Transmembrane helix</keyword>
<evidence type="ECO:0000256" key="6">
    <source>
        <dbReference type="SAM" id="Phobius"/>
    </source>
</evidence>
<accession>A0A1H8LRD1</accession>
<feature type="transmembrane region" description="Helical" evidence="6">
    <location>
        <begin position="21"/>
        <end position="41"/>
    </location>
</feature>
<dbReference type="InterPro" id="IPR033985">
    <property type="entry name" value="SusD-like_N"/>
</dbReference>
<dbReference type="RefSeq" id="WP_091212062.1">
    <property type="nucleotide sequence ID" value="NZ_FOCL01000005.1"/>
</dbReference>
<evidence type="ECO:0000256" key="2">
    <source>
        <dbReference type="ARBA" id="ARBA00006275"/>
    </source>
</evidence>
<evidence type="ECO:0000256" key="1">
    <source>
        <dbReference type="ARBA" id="ARBA00004442"/>
    </source>
</evidence>
<keyword evidence="3" id="KW-0732">Signal</keyword>
<dbReference type="SUPFAM" id="SSF48452">
    <property type="entry name" value="TPR-like"/>
    <property type="match status" value="1"/>
</dbReference>
<dbReference type="InterPro" id="IPR012944">
    <property type="entry name" value="SusD_RagB_dom"/>
</dbReference>